<proteinExistence type="predicted"/>
<dbReference type="RefSeq" id="WP_209685451.1">
    <property type="nucleotide sequence ID" value="NZ_JAGGLU010000001.1"/>
</dbReference>
<dbReference type="EMBL" id="JAGGLU010000001">
    <property type="protein sequence ID" value="MBP2057021.1"/>
    <property type="molecule type" value="Genomic_DNA"/>
</dbReference>
<accession>A0ABS4MBG6</accession>
<organism evidence="1 2">
    <name type="scientific">Lactobacillus colini</name>
    <dbReference type="NCBI Taxonomy" id="1819254"/>
    <lineage>
        <taxon>Bacteria</taxon>
        <taxon>Bacillati</taxon>
        <taxon>Bacillota</taxon>
        <taxon>Bacilli</taxon>
        <taxon>Lactobacillales</taxon>
        <taxon>Lactobacillaceae</taxon>
        <taxon>Lactobacillus</taxon>
    </lineage>
</organism>
<evidence type="ECO:0000313" key="1">
    <source>
        <dbReference type="EMBL" id="MBP2057021.1"/>
    </source>
</evidence>
<gene>
    <name evidence="1" type="ORF">J2Z60_000183</name>
</gene>
<evidence type="ECO:0000313" key="2">
    <source>
        <dbReference type="Proteomes" id="UP001519292"/>
    </source>
</evidence>
<keyword evidence="2" id="KW-1185">Reference proteome</keyword>
<reference evidence="1 2" key="1">
    <citation type="submission" date="2021-03" db="EMBL/GenBank/DDBJ databases">
        <title>Genomic Encyclopedia of Type Strains, Phase IV (KMG-IV): sequencing the most valuable type-strain genomes for metagenomic binning, comparative biology and taxonomic classification.</title>
        <authorList>
            <person name="Goeker M."/>
        </authorList>
    </citation>
    <scope>NUCLEOTIDE SEQUENCE [LARGE SCALE GENOMIC DNA]</scope>
    <source>
        <strain evidence="1 2">DSM 101872</strain>
    </source>
</reference>
<comment type="caution">
    <text evidence="1">The sequence shown here is derived from an EMBL/GenBank/DDBJ whole genome shotgun (WGS) entry which is preliminary data.</text>
</comment>
<dbReference type="Proteomes" id="UP001519292">
    <property type="component" value="Unassembled WGS sequence"/>
</dbReference>
<sequence length="118" mass="13341">MSLFVNGEEVPTTENLTSKAFSGVKNLNKDSDLNNLSPGIWYCSGLVIKNSPYTTKNWYLVVVFSNYYQLILSTRSDIQFRCKTGYPMAWVPWNHIGGVIKSLYIKALSHFALRKAVA</sequence>
<protein>
    <submittedName>
        <fullName evidence="1">Uncharacterized protein</fullName>
    </submittedName>
</protein>
<name>A0ABS4MBG6_9LACO</name>